<keyword evidence="2" id="KW-1185">Reference proteome</keyword>
<gene>
    <name evidence="1" type="ORF">E2C01_015824</name>
</gene>
<accession>A0A5B7DNX5</accession>
<protein>
    <submittedName>
        <fullName evidence="1">Uncharacterized protein</fullName>
    </submittedName>
</protein>
<dbReference type="EMBL" id="VSRR010001127">
    <property type="protein sequence ID" value="MPC22797.1"/>
    <property type="molecule type" value="Genomic_DNA"/>
</dbReference>
<name>A0A5B7DNX5_PORTR</name>
<comment type="caution">
    <text evidence="1">The sequence shown here is derived from an EMBL/GenBank/DDBJ whole genome shotgun (WGS) entry which is preliminary data.</text>
</comment>
<proteinExistence type="predicted"/>
<organism evidence="1 2">
    <name type="scientific">Portunus trituberculatus</name>
    <name type="common">Swimming crab</name>
    <name type="synonym">Neptunus trituberculatus</name>
    <dbReference type="NCBI Taxonomy" id="210409"/>
    <lineage>
        <taxon>Eukaryota</taxon>
        <taxon>Metazoa</taxon>
        <taxon>Ecdysozoa</taxon>
        <taxon>Arthropoda</taxon>
        <taxon>Crustacea</taxon>
        <taxon>Multicrustacea</taxon>
        <taxon>Malacostraca</taxon>
        <taxon>Eumalacostraca</taxon>
        <taxon>Eucarida</taxon>
        <taxon>Decapoda</taxon>
        <taxon>Pleocyemata</taxon>
        <taxon>Brachyura</taxon>
        <taxon>Eubrachyura</taxon>
        <taxon>Portunoidea</taxon>
        <taxon>Portunidae</taxon>
        <taxon>Portuninae</taxon>
        <taxon>Portunus</taxon>
    </lineage>
</organism>
<sequence length="64" mass="6748">MQVSVQSRRGPARTCILSLSSYSVKPRPHGRAVFVGHEGFARVRSVSAGKPSNCLLPAPLEGSG</sequence>
<reference evidence="1 2" key="1">
    <citation type="submission" date="2019-05" db="EMBL/GenBank/DDBJ databases">
        <title>Another draft genome of Portunus trituberculatus and its Hox gene families provides insights of decapod evolution.</title>
        <authorList>
            <person name="Jeong J.-H."/>
            <person name="Song I."/>
            <person name="Kim S."/>
            <person name="Choi T."/>
            <person name="Kim D."/>
            <person name="Ryu S."/>
            <person name="Kim W."/>
        </authorList>
    </citation>
    <scope>NUCLEOTIDE SEQUENCE [LARGE SCALE GENOMIC DNA]</scope>
    <source>
        <tissue evidence="1">Muscle</tissue>
    </source>
</reference>
<dbReference type="AlphaFoldDB" id="A0A5B7DNX5"/>
<dbReference type="Proteomes" id="UP000324222">
    <property type="component" value="Unassembled WGS sequence"/>
</dbReference>
<evidence type="ECO:0000313" key="1">
    <source>
        <dbReference type="EMBL" id="MPC22797.1"/>
    </source>
</evidence>
<evidence type="ECO:0000313" key="2">
    <source>
        <dbReference type="Proteomes" id="UP000324222"/>
    </source>
</evidence>